<keyword evidence="1" id="KW-0678">Repressor</keyword>
<keyword evidence="2" id="KW-0805">Transcription regulation</keyword>
<evidence type="ECO:0000256" key="7">
    <source>
        <dbReference type="SAM" id="MobiDB-lite"/>
    </source>
</evidence>
<keyword evidence="10" id="KW-1185">Reference proteome</keyword>
<dbReference type="SMART" id="SM00345">
    <property type="entry name" value="HTH_GNTR"/>
    <property type="match status" value="1"/>
</dbReference>
<organism evidence="9 10">
    <name type="scientific">Azospirillum endophyticum</name>
    <dbReference type="NCBI Taxonomy" id="2800326"/>
    <lineage>
        <taxon>Bacteria</taxon>
        <taxon>Pseudomonadati</taxon>
        <taxon>Pseudomonadota</taxon>
        <taxon>Alphaproteobacteria</taxon>
        <taxon>Rhodospirillales</taxon>
        <taxon>Azospirillaceae</taxon>
        <taxon>Azospirillum</taxon>
    </lineage>
</organism>
<dbReference type="PROSITE" id="PS50949">
    <property type="entry name" value="HTH_GNTR"/>
    <property type="match status" value="1"/>
</dbReference>
<evidence type="ECO:0000256" key="1">
    <source>
        <dbReference type="ARBA" id="ARBA00022491"/>
    </source>
</evidence>
<gene>
    <name evidence="9" type="ORF">JHL17_26960</name>
</gene>
<dbReference type="Pfam" id="PF00392">
    <property type="entry name" value="GntR"/>
    <property type="match status" value="1"/>
</dbReference>
<dbReference type="InterPro" id="IPR036390">
    <property type="entry name" value="WH_DNA-bd_sf"/>
</dbReference>
<keyword evidence="4" id="KW-0804">Transcription</keyword>
<evidence type="ECO:0000256" key="5">
    <source>
        <dbReference type="ARBA" id="ARBA00037357"/>
    </source>
</evidence>
<dbReference type="SUPFAM" id="SSF46785">
    <property type="entry name" value="Winged helix' DNA-binding domain"/>
    <property type="match status" value="1"/>
</dbReference>
<dbReference type="InterPro" id="IPR036388">
    <property type="entry name" value="WH-like_DNA-bd_sf"/>
</dbReference>
<dbReference type="Pfam" id="PF07729">
    <property type="entry name" value="FCD"/>
    <property type="match status" value="1"/>
</dbReference>
<dbReference type="Proteomes" id="UP000652760">
    <property type="component" value="Unassembled WGS sequence"/>
</dbReference>
<accession>A0ABS1FCD2</accession>
<evidence type="ECO:0000259" key="8">
    <source>
        <dbReference type="PROSITE" id="PS50949"/>
    </source>
</evidence>
<reference evidence="10" key="1">
    <citation type="submission" date="2021-01" db="EMBL/GenBank/DDBJ databases">
        <title>Genome public.</title>
        <authorList>
            <person name="Liu C."/>
            <person name="Sun Q."/>
        </authorList>
    </citation>
    <scope>NUCLEOTIDE SEQUENCE [LARGE SCALE GENOMIC DNA]</scope>
    <source>
        <strain evidence="10">YIM B02556</strain>
    </source>
</reference>
<dbReference type="SUPFAM" id="SSF48008">
    <property type="entry name" value="GntR ligand-binding domain-like"/>
    <property type="match status" value="1"/>
</dbReference>
<name>A0ABS1FCD2_9PROT</name>
<feature type="region of interest" description="Disordered" evidence="7">
    <location>
        <begin position="240"/>
        <end position="260"/>
    </location>
</feature>
<dbReference type="PANTHER" id="PTHR43537">
    <property type="entry name" value="TRANSCRIPTIONAL REGULATOR, GNTR FAMILY"/>
    <property type="match status" value="1"/>
</dbReference>
<proteinExistence type="predicted"/>
<evidence type="ECO:0000313" key="9">
    <source>
        <dbReference type="EMBL" id="MBK1841047.1"/>
    </source>
</evidence>
<comment type="function">
    <text evidence="5">Transcriptional repressor for the pyruvate dehydrogenase complex genes aceEF and lpd.</text>
</comment>
<protein>
    <recommendedName>
        <fullName evidence="6">Pyruvate dehydrogenase complex repressor</fullName>
    </recommendedName>
</protein>
<evidence type="ECO:0000256" key="3">
    <source>
        <dbReference type="ARBA" id="ARBA00023125"/>
    </source>
</evidence>
<evidence type="ECO:0000256" key="2">
    <source>
        <dbReference type="ARBA" id="ARBA00023015"/>
    </source>
</evidence>
<evidence type="ECO:0000256" key="6">
    <source>
        <dbReference type="ARBA" id="ARBA00039592"/>
    </source>
</evidence>
<dbReference type="Gene3D" id="1.20.120.530">
    <property type="entry name" value="GntR ligand-binding domain-like"/>
    <property type="match status" value="1"/>
</dbReference>
<dbReference type="RefSeq" id="WP_200197757.1">
    <property type="nucleotide sequence ID" value="NZ_JAENHM010000073.1"/>
</dbReference>
<dbReference type="PRINTS" id="PR00035">
    <property type="entry name" value="HTHGNTR"/>
</dbReference>
<dbReference type="EMBL" id="JAENHM010000073">
    <property type="protein sequence ID" value="MBK1841047.1"/>
    <property type="molecule type" value="Genomic_DNA"/>
</dbReference>
<dbReference type="InterPro" id="IPR011711">
    <property type="entry name" value="GntR_C"/>
</dbReference>
<dbReference type="CDD" id="cd07377">
    <property type="entry name" value="WHTH_GntR"/>
    <property type="match status" value="1"/>
</dbReference>
<dbReference type="PANTHER" id="PTHR43537:SF34">
    <property type="entry name" value="PYRUVATE DEHYDROGENASE COMPLEX REPRESSOR"/>
    <property type="match status" value="1"/>
</dbReference>
<dbReference type="SMART" id="SM00895">
    <property type="entry name" value="FCD"/>
    <property type="match status" value="1"/>
</dbReference>
<dbReference type="InterPro" id="IPR000524">
    <property type="entry name" value="Tscrpt_reg_HTH_GntR"/>
</dbReference>
<feature type="domain" description="HTH gntR-type" evidence="8">
    <location>
        <begin position="15"/>
        <end position="83"/>
    </location>
</feature>
<sequence>MPGTDDSAHVPSSSQRISEWVAQQLLDRIARGELVPGERLPGERQLAEQLHVSRVSVRAALQKLKTQGFLTAVQGGGTRVVSSAGMMDGALTAMVRSTHQNLCDLVEIRMALESWAARRAAERATQEQIDTIGRILAAMSETDRDGGRAADDMDFHVAVAQASGSPVYLHLLSTIRDILGNMVEMKHTEPFMENHEALMIEHHRAIAQAIARRDPDAAANAVTAHLGWILARYRTMSDHPASGHPAIPAGAPPSSGTPSA</sequence>
<evidence type="ECO:0000313" key="10">
    <source>
        <dbReference type="Proteomes" id="UP000652760"/>
    </source>
</evidence>
<comment type="caution">
    <text evidence="9">The sequence shown here is derived from an EMBL/GenBank/DDBJ whole genome shotgun (WGS) entry which is preliminary data.</text>
</comment>
<dbReference type="Gene3D" id="1.10.10.10">
    <property type="entry name" value="Winged helix-like DNA-binding domain superfamily/Winged helix DNA-binding domain"/>
    <property type="match status" value="1"/>
</dbReference>
<evidence type="ECO:0000256" key="4">
    <source>
        <dbReference type="ARBA" id="ARBA00023163"/>
    </source>
</evidence>
<dbReference type="InterPro" id="IPR008920">
    <property type="entry name" value="TF_FadR/GntR_C"/>
</dbReference>
<keyword evidence="3" id="KW-0238">DNA-binding</keyword>